<evidence type="ECO:0000256" key="1">
    <source>
        <dbReference type="SAM" id="MobiDB-lite"/>
    </source>
</evidence>
<protein>
    <submittedName>
        <fullName evidence="2">Alpha-amylase A type-1/2</fullName>
    </submittedName>
</protein>
<accession>A0AAD4CG96</accession>
<dbReference type="AlphaFoldDB" id="A0AAD4CG96"/>
<evidence type="ECO:0000313" key="3">
    <source>
        <dbReference type="Proteomes" id="UP001194746"/>
    </source>
</evidence>
<feature type="region of interest" description="Disordered" evidence="1">
    <location>
        <begin position="228"/>
        <end position="253"/>
    </location>
</feature>
<name>A0AAD4CG96_ASPNN</name>
<reference evidence="2" key="2">
    <citation type="submission" date="2020-02" db="EMBL/GenBank/DDBJ databases">
        <authorList>
            <person name="Gilchrist C.L.M."/>
            <person name="Chooi Y.-H."/>
        </authorList>
    </citation>
    <scope>NUCLEOTIDE SEQUENCE</scope>
    <source>
        <strain evidence="2">MST-FP2251</strain>
    </source>
</reference>
<evidence type="ECO:0000313" key="2">
    <source>
        <dbReference type="EMBL" id="KAF9885713.1"/>
    </source>
</evidence>
<sequence>MRCDNPKCGCQPYPRKNRKVEITLNGAHPDQVCELHQPGTAIDVIFDIIDNALILRENINDPTKRYTSWRFSVQINYEHMQFVNLIGLPDSSLRLSIQLTRNACAARGNLMSVKEKNCGFAKPPLESRLDHNLYLCDWSEKRLEIFLPEEKLAGWKTVALILKTFKRVTVDQWSDIVWMKGPPPVAGLNWRAIEKEVWEEGMRSSRIRFKGQQKSVFNKQQDVAKGVNGKYRSGREIPKNRQPLGKDSLYLET</sequence>
<keyword evidence="3" id="KW-1185">Reference proteome</keyword>
<comment type="caution">
    <text evidence="2">The sequence shown here is derived from an EMBL/GenBank/DDBJ whole genome shotgun (WGS) entry which is preliminary data.</text>
</comment>
<proteinExistence type="predicted"/>
<reference evidence="2" key="1">
    <citation type="journal article" date="2019" name="Beilstein J. Org. Chem.">
        <title>Nanangenines: drimane sesquiterpenoids as the dominant metabolite cohort of a novel Australian fungus, Aspergillus nanangensis.</title>
        <authorList>
            <person name="Lacey H.J."/>
            <person name="Gilchrist C.L.M."/>
            <person name="Crombie A."/>
            <person name="Kalaitzis J.A."/>
            <person name="Vuong D."/>
            <person name="Rutledge P.J."/>
            <person name="Turner P."/>
            <person name="Pitt J.I."/>
            <person name="Lacey E."/>
            <person name="Chooi Y.H."/>
            <person name="Piggott A.M."/>
        </authorList>
    </citation>
    <scope>NUCLEOTIDE SEQUENCE</scope>
    <source>
        <strain evidence="2">MST-FP2251</strain>
    </source>
</reference>
<organism evidence="2 3">
    <name type="scientific">Aspergillus nanangensis</name>
    <dbReference type="NCBI Taxonomy" id="2582783"/>
    <lineage>
        <taxon>Eukaryota</taxon>
        <taxon>Fungi</taxon>
        <taxon>Dikarya</taxon>
        <taxon>Ascomycota</taxon>
        <taxon>Pezizomycotina</taxon>
        <taxon>Eurotiomycetes</taxon>
        <taxon>Eurotiomycetidae</taxon>
        <taxon>Eurotiales</taxon>
        <taxon>Aspergillaceae</taxon>
        <taxon>Aspergillus</taxon>
        <taxon>Aspergillus subgen. Circumdati</taxon>
    </lineage>
</organism>
<gene>
    <name evidence="2" type="primary">AMY1</name>
    <name evidence="2" type="ORF">FE257_012598</name>
</gene>
<dbReference type="EMBL" id="VCAU01000090">
    <property type="protein sequence ID" value="KAF9885713.1"/>
    <property type="molecule type" value="Genomic_DNA"/>
</dbReference>
<dbReference type="Proteomes" id="UP001194746">
    <property type="component" value="Unassembled WGS sequence"/>
</dbReference>